<dbReference type="PROSITE" id="PS50883">
    <property type="entry name" value="EAL"/>
    <property type="match status" value="1"/>
</dbReference>
<dbReference type="InterPro" id="IPR035965">
    <property type="entry name" value="PAS-like_dom_sf"/>
</dbReference>
<feature type="domain" description="EAL" evidence="3">
    <location>
        <begin position="722"/>
        <end position="975"/>
    </location>
</feature>
<dbReference type="InterPro" id="IPR000160">
    <property type="entry name" value="GGDEF_dom"/>
</dbReference>
<dbReference type="SMART" id="SM00052">
    <property type="entry name" value="EAL"/>
    <property type="match status" value="1"/>
</dbReference>
<reference evidence="6" key="1">
    <citation type="submission" date="2017-06" db="EMBL/GenBank/DDBJ databases">
        <authorList>
            <person name="Rodrigo-Torres L."/>
            <person name="Arahal R. D."/>
            <person name="Lucena T."/>
        </authorList>
    </citation>
    <scope>NUCLEOTIDE SEQUENCE [LARGE SCALE GENOMIC DNA]</scope>
    <source>
        <strain evidence="6">type strain: CECT 9192</strain>
    </source>
</reference>
<dbReference type="PROSITE" id="PS50887">
    <property type="entry name" value="GGDEF"/>
    <property type="match status" value="1"/>
</dbReference>
<dbReference type="CDD" id="cd01948">
    <property type="entry name" value="EAL"/>
    <property type="match status" value="1"/>
</dbReference>
<sequence>MVTTLKALKRNSYGGEFIQEALVSVYEMFKPVHCYIAYFDKVHHKAISLAYYVDGNLSNTVFSYSTVNAPCLKLISAGKPLYIPNNISEIYPFNQIITSYIFYSYLGLPIFSRQGEVIGVIGCLFDTPFLFSEALHQEWCDVIGDILGSDVEYLALLSSQKKLLQEMEQCQQEAKLGNWQLDLVTNNYYWSKEIYRIFQCEINDFIPKEKTINDFIHADDQVRVNELKDKMLNSSNVSYSIIYRIVLENKKTKYLREHCNILRNINGAATVIKGTLQDITDFYHVNDKLNQASNKLTMTYDAVVEGIWEYDLKTENLITSPKFWDILCINKNHAKSISDYLAMIHKDDRLTVIESFLKLRNGDAISIDVEFRLQPKDKQTECRWFNCKGNIIESNNNKCSDTIVGVLIDITETVLAAQQLTLAKTVFDNTSECIVITDQDNNIISVNKAFEMVTGYSKNYVIGKNPSILASGYHDLAFYKKMWHSLDTMGTWQGQLHNRRSDGSIYPEEMTINKIEDDHKVVNYVGVFHDISSRKQTEKKLRLLADNDMLTGLMNRRRFVEKVEQQINTMTHPEKGATTTGVCSLLFIDIDDFKIFNDLYGHDFGDDILKSVADILRATVCEHSLICRYGGDEYAVLIKEKDINYAKYIARQLIDIISKPIICNDIEINLTISIGISSYPQSGTTHQALLKNADYAMYEQKWLGRNGLCVYDQQLQDEYIRKLKLRDKLKYAIDANKINVYYQPIVDSRTGKVCKFEALARWYDDVDGFISPGIFIPIAERYGLIGQLGQQVFEQACADLDRIHRCGFDDITFSINHSVKEFSQHNQQYIFDTINRYHLPYSAIMIEITESTALDDGKNIIDTLTAFRSRGIAISLDDFGTGYSSLAAIIDIKPDIIKIDRSFIIDIEHCKESKMLVSLVLDLSYKLDVEVVAEGVETQAQLDILSSMACHYIQGYYYSPAVAIDEAIAILKVRNHNVIDINIQ</sequence>
<dbReference type="CDD" id="cd00130">
    <property type="entry name" value="PAS"/>
    <property type="match status" value="1"/>
</dbReference>
<keyword evidence="6" id="KW-1185">Reference proteome</keyword>
<dbReference type="PANTHER" id="PTHR44757:SF2">
    <property type="entry name" value="BIOFILM ARCHITECTURE MAINTENANCE PROTEIN MBAA"/>
    <property type="match status" value="1"/>
</dbReference>
<dbReference type="InterPro" id="IPR029016">
    <property type="entry name" value="GAF-like_dom_sf"/>
</dbReference>
<dbReference type="InterPro" id="IPR001610">
    <property type="entry name" value="PAC"/>
</dbReference>
<feature type="domain" description="GGDEF" evidence="4">
    <location>
        <begin position="581"/>
        <end position="713"/>
    </location>
</feature>
<dbReference type="Gene3D" id="3.30.450.20">
    <property type="entry name" value="PAS domain"/>
    <property type="match status" value="3"/>
</dbReference>
<dbReference type="Pfam" id="PF00990">
    <property type="entry name" value="GGDEF"/>
    <property type="match status" value="1"/>
</dbReference>
<protein>
    <submittedName>
        <fullName evidence="5">Phytochrome-like protein cph2</fullName>
    </submittedName>
</protein>
<evidence type="ECO:0000259" key="1">
    <source>
        <dbReference type="PROSITE" id="PS50112"/>
    </source>
</evidence>
<dbReference type="InterPro" id="IPR000700">
    <property type="entry name" value="PAS-assoc_C"/>
</dbReference>
<dbReference type="Gene3D" id="2.10.70.100">
    <property type="match status" value="1"/>
</dbReference>
<dbReference type="Gene3D" id="3.30.70.270">
    <property type="match status" value="1"/>
</dbReference>
<dbReference type="InterPro" id="IPR000014">
    <property type="entry name" value="PAS"/>
</dbReference>
<evidence type="ECO:0000259" key="3">
    <source>
        <dbReference type="PROSITE" id="PS50883"/>
    </source>
</evidence>
<dbReference type="SMART" id="SM00086">
    <property type="entry name" value="PAC"/>
    <property type="match status" value="3"/>
</dbReference>
<evidence type="ECO:0000259" key="2">
    <source>
        <dbReference type="PROSITE" id="PS50113"/>
    </source>
</evidence>
<dbReference type="NCBIfam" id="TIGR00254">
    <property type="entry name" value="GGDEF"/>
    <property type="match status" value="1"/>
</dbReference>
<evidence type="ECO:0000259" key="4">
    <source>
        <dbReference type="PROSITE" id="PS50887"/>
    </source>
</evidence>
<dbReference type="AlphaFoldDB" id="A0A1Y6KUE4"/>
<dbReference type="InterPro" id="IPR035919">
    <property type="entry name" value="EAL_sf"/>
</dbReference>
<dbReference type="SMART" id="SM00267">
    <property type="entry name" value="GGDEF"/>
    <property type="match status" value="1"/>
</dbReference>
<dbReference type="InterPro" id="IPR001633">
    <property type="entry name" value="EAL_dom"/>
</dbReference>
<dbReference type="SMART" id="SM00091">
    <property type="entry name" value="PAS"/>
    <property type="match status" value="3"/>
</dbReference>
<accession>A0A1Y6KUE4</accession>
<feature type="domain" description="PAS" evidence="1">
    <location>
        <begin position="419"/>
        <end position="465"/>
    </location>
</feature>
<evidence type="ECO:0000313" key="6">
    <source>
        <dbReference type="Proteomes" id="UP000196485"/>
    </source>
</evidence>
<dbReference type="EMBL" id="FYAH01000001">
    <property type="protein sequence ID" value="SMY15799.1"/>
    <property type="molecule type" value="Genomic_DNA"/>
</dbReference>
<dbReference type="InterPro" id="IPR013655">
    <property type="entry name" value="PAS_fold_3"/>
</dbReference>
<dbReference type="Pfam" id="PF00563">
    <property type="entry name" value="EAL"/>
    <property type="match status" value="1"/>
</dbReference>
<evidence type="ECO:0000313" key="5">
    <source>
        <dbReference type="EMBL" id="SMY15799.1"/>
    </source>
</evidence>
<dbReference type="PROSITE" id="PS50112">
    <property type="entry name" value="PAS"/>
    <property type="match status" value="1"/>
</dbReference>
<dbReference type="RefSeq" id="WP_087819953.1">
    <property type="nucleotide sequence ID" value="NZ_FYAH01000001.1"/>
</dbReference>
<dbReference type="Pfam" id="PF08447">
    <property type="entry name" value="PAS_3"/>
    <property type="match status" value="2"/>
</dbReference>
<dbReference type="SUPFAM" id="SSF55785">
    <property type="entry name" value="PYP-like sensor domain (PAS domain)"/>
    <property type="match status" value="3"/>
</dbReference>
<dbReference type="CDD" id="cd01949">
    <property type="entry name" value="GGDEF"/>
    <property type="match status" value="1"/>
</dbReference>
<dbReference type="PANTHER" id="PTHR44757">
    <property type="entry name" value="DIGUANYLATE CYCLASE DGCP"/>
    <property type="match status" value="1"/>
</dbReference>
<proteinExistence type="predicted"/>
<dbReference type="Gene3D" id="3.30.450.40">
    <property type="match status" value="1"/>
</dbReference>
<dbReference type="InterPro" id="IPR052155">
    <property type="entry name" value="Biofilm_reg_signaling"/>
</dbReference>
<dbReference type="Proteomes" id="UP000196485">
    <property type="component" value="Unassembled WGS sequence"/>
</dbReference>
<gene>
    <name evidence="5" type="primary">cph2_1</name>
    <name evidence="5" type="ORF">PAQU9191_01022</name>
</gene>
<name>A0A1Y6KUE4_9GAMM</name>
<dbReference type="NCBIfam" id="TIGR00229">
    <property type="entry name" value="sensory_box"/>
    <property type="match status" value="1"/>
</dbReference>
<organism evidence="5 6">
    <name type="scientific">Photobacterium aquimaris</name>
    <dbReference type="NCBI Taxonomy" id="512643"/>
    <lineage>
        <taxon>Bacteria</taxon>
        <taxon>Pseudomonadati</taxon>
        <taxon>Pseudomonadota</taxon>
        <taxon>Gammaproteobacteria</taxon>
        <taxon>Vibrionales</taxon>
        <taxon>Vibrionaceae</taxon>
        <taxon>Photobacterium</taxon>
    </lineage>
</organism>
<dbReference type="PROSITE" id="PS50113">
    <property type="entry name" value="PAC"/>
    <property type="match status" value="1"/>
</dbReference>
<feature type="domain" description="PAC" evidence="2">
    <location>
        <begin position="490"/>
        <end position="543"/>
    </location>
</feature>
<dbReference type="Pfam" id="PF13426">
    <property type="entry name" value="PAS_9"/>
    <property type="match status" value="1"/>
</dbReference>
<dbReference type="Gene3D" id="3.20.20.450">
    <property type="entry name" value="EAL domain"/>
    <property type="match status" value="1"/>
</dbReference>
<dbReference type="InterPro" id="IPR029787">
    <property type="entry name" value="Nucleotide_cyclase"/>
</dbReference>
<dbReference type="InterPro" id="IPR043128">
    <property type="entry name" value="Rev_trsase/Diguanyl_cyclase"/>
</dbReference>
<dbReference type="SUPFAM" id="SSF55073">
    <property type="entry name" value="Nucleotide cyclase"/>
    <property type="match status" value="1"/>
</dbReference>
<dbReference type="SUPFAM" id="SSF141868">
    <property type="entry name" value="EAL domain-like"/>
    <property type="match status" value="1"/>
</dbReference>
<dbReference type="SUPFAM" id="SSF55781">
    <property type="entry name" value="GAF domain-like"/>
    <property type="match status" value="1"/>
</dbReference>